<accession>A0A239ELV4</accession>
<reference evidence="1 2" key="1">
    <citation type="submission" date="2017-06" db="EMBL/GenBank/DDBJ databases">
        <authorList>
            <person name="Kim H.J."/>
            <person name="Triplett B.A."/>
        </authorList>
    </citation>
    <scope>NUCLEOTIDE SEQUENCE [LARGE SCALE GENOMIC DNA]</scope>
    <source>
        <strain evidence="1 2">SCA</strain>
    </source>
</reference>
<dbReference type="InterPro" id="IPR019700">
    <property type="entry name" value="Sigma-G_inhibitor_Gin"/>
</dbReference>
<dbReference type="Pfam" id="PF10764">
    <property type="entry name" value="Gin"/>
    <property type="match status" value="1"/>
</dbReference>
<dbReference type="EMBL" id="FZOJ01000010">
    <property type="protein sequence ID" value="SNS45760.1"/>
    <property type="molecule type" value="Genomic_DNA"/>
</dbReference>
<keyword evidence="2" id="KW-1185">Reference proteome</keyword>
<proteinExistence type="predicted"/>
<gene>
    <name evidence="1" type="ORF">SAMN05446037_1010113</name>
</gene>
<dbReference type="Proteomes" id="UP000198304">
    <property type="component" value="Unassembled WGS sequence"/>
</dbReference>
<evidence type="ECO:0000313" key="2">
    <source>
        <dbReference type="Proteomes" id="UP000198304"/>
    </source>
</evidence>
<protein>
    <submittedName>
        <fullName evidence="1">Inhibitor of sigma-G Gin</fullName>
    </submittedName>
</protein>
<dbReference type="AlphaFoldDB" id="A0A239ELV4"/>
<organism evidence="1 2">
    <name type="scientific">Anaerovirgula multivorans</name>
    <dbReference type="NCBI Taxonomy" id="312168"/>
    <lineage>
        <taxon>Bacteria</taxon>
        <taxon>Bacillati</taxon>
        <taxon>Bacillota</taxon>
        <taxon>Clostridia</taxon>
        <taxon>Peptostreptococcales</taxon>
        <taxon>Natronincolaceae</taxon>
        <taxon>Anaerovirgula</taxon>
    </lineage>
</organism>
<sequence length="61" mass="7096">MSEGLQCCICNGKTSTGIVLLNQYICGNCEREMIHTPIDQLKYEVYKKKIKNIWKQFLKKA</sequence>
<evidence type="ECO:0000313" key="1">
    <source>
        <dbReference type="EMBL" id="SNS45760.1"/>
    </source>
</evidence>
<name>A0A239ELV4_9FIRM</name>